<keyword evidence="10" id="KW-1185">Reference proteome</keyword>
<protein>
    <submittedName>
        <fullName evidence="9">Type II secretory pathway protein</fullName>
    </submittedName>
</protein>
<feature type="transmembrane region" description="Helical" evidence="7">
    <location>
        <begin position="123"/>
        <end position="144"/>
    </location>
</feature>
<accession>A0A431UIF9</accession>
<evidence type="ECO:0000256" key="3">
    <source>
        <dbReference type="ARBA" id="ARBA00022475"/>
    </source>
</evidence>
<dbReference type="PANTHER" id="PTHR30012">
    <property type="entry name" value="GENERAL SECRETION PATHWAY PROTEIN"/>
    <property type="match status" value="1"/>
</dbReference>
<organism evidence="9 10">
    <name type="scientific">Lysinibacillus telephonicus</name>
    <dbReference type="NCBI Taxonomy" id="1714840"/>
    <lineage>
        <taxon>Bacteria</taxon>
        <taxon>Bacillati</taxon>
        <taxon>Bacillota</taxon>
        <taxon>Bacilli</taxon>
        <taxon>Bacillales</taxon>
        <taxon>Bacillaceae</taxon>
        <taxon>Lysinibacillus</taxon>
    </lineage>
</organism>
<feature type="transmembrane region" description="Helical" evidence="7">
    <location>
        <begin position="179"/>
        <end position="198"/>
    </location>
</feature>
<feature type="domain" description="Type II secretion system protein GspF" evidence="8">
    <location>
        <begin position="228"/>
        <end position="350"/>
    </location>
</feature>
<dbReference type="PRINTS" id="PR00812">
    <property type="entry name" value="BCTERIALGSPF"/>
</dbReference>
<dbReference type="AlphaFoldDB" id="A0A431UIF9"/>
<proteinExistence type="inferred from homology"/>
<dbReference type="InterPro" id="IPR003004">
    <property type="entry name" value="GspF/PilC"/>
</dbReference>
<feature type="domain" description="Type II secretion system protein GspF" evidence="8">
    <location>
        <begin position="32"/>
        <end position="150"/>
    </location>
</feature>
<reference evidence="9 10" key="1">
    <citation type="submission" date="2018-12" db="EMBL/GenBank/DDBJ databases">
        <authorList>
            <person name="Yu L."/>
        </authorList>
    </citation>
    <scope>NUCLEOTIDE SEQUENCE [LARGE SCALE GENOMIC DNA]</scope>
    <source>
        <strain evidence="9 10">S5H2222</strain>
    </source>
</reference>
<keyword evidence="6 7" id="KW-0472">Membrane</keyword>
<dbReference type="InterPro" id="IPR042094">
    <property type="entry name" value="T2SS_GspF_sf"/>
</dbReference>
<evidence type="ECO:0000256" key="6">
    <source>
        <dbReference type="ARBA" id="ARBA00023136"/>
    </source>
</evidence>
<dbReference type="Pfam" id="PF00482">
    <property type="entry name" value="T2SSF"/>
    <property type="match status" value="2"/>
</dbReference>
<dbReference type="EMBL" id="RXNR01000062">
    <property type="protein sequence ID" value="RTQ89528.1"/>
    <property type="molecule type" value="Genomic_DNA"/>
</dbReference>
<dbReference type="Proteomes" id="UP000276349">
    <property type="component" value="Unassembled WGS sequence"/>
</dbReference>
<comment type="subcellular location">
    <subcellularLocation>
        <location evidence="1">Cell membrane</location>
        <topology evidence="1">Multi-pass membrane protein</topology>
    </subcellularLocation>
</comment>
<name>A0A431UIF9_9BACI</name>
<comment type="similarity">
    <text evidence="2">Belongs to the GSP F family.</text>
</comment>
<dbReference type="OrthoDB" id="1638902at2"/>
<evidence type="ECO:0000256" key="2">
    <source>
        <dbReference type="ARBA" id="ARBA00005745"/>
    </source>
</evidence>
<comment type="caution">
    <text evidence="9">The sequence shown here is derived from an EMBL/GenBank/DDBJ whole genome shotgun (WGS) entry which is preliminary data.</text>
</comment>
<evidence type="ECO:0000259" key="8">
    <source>
        <dbReference type="Pfam" id="PF00482"/>
    </source>
</evidence>
<evidence type="ECO:0000256" key="1">
    <source>
        <dbReference type="ARBA" id="ARBA00004651"/>
    </source>
</evidence>
<evidence type="ECO:0000256" key="7">
    <source>
        <dbReference type="SAM" id="Phobius"/>
    </source>
</evidence>
<feature type="transmembrane region" description="Helical" evidence="7">
    <location>
        <begin position="331"/>
        <end position="352"/>
    </location>
</feature>
<dbReference type="InterPro" id="IPR047692">
    <property type="entry name" value="T4P_ComGB"/>
</dbReference>
<gene>
    <name evidence="9" type="ORF">EKG35_16335</name>
</gene>
<dbReference type="InterPro" id="IPR018076">
    <property type="entry name" value="T2SS_GspF_dom"/>
</dbReference>
<keyword evidence="3" id="KW-1003">Cell membrane</keyword>
<evidence type="ECO:0000313" key="10">
    <source>
        <dbReference type="Proteomes" id="UP000276349"/>
    </source>
</evidence>
<sequence length="358" mass="40947">MRNMFQLPFELKKAIRFRKGNGKVKQIPSLFNRMSSLLEEGYTFSDSINMLLPYHVEKVEFWRGKIQENLREGANVVDILQSLAVPNQYLMPIKIAEENGEMALALKNAAMQMEFNERMRKKLINLLAYPLLLIVILTSVFIAFRKYFLPNITEIITSNTNENSSSINVSIIFLHLPDFLFIIAGIAVSISIIFSVYIKMQRTQKQINILLKIPIISYFYKLQLTRHFSSVLGGLLVAGFSLQQALAVIQEQQLNKTLSYVTTVIEKNVKYGDSLSNTVSIMAVFFPKFEDFIKHGEKSGYLGRELLIYCELLDEKLQSIIKTAIAFVQPLFFLIIGICIAVAYLSILLPMYELIEII</sequence>
<evidence type="ECO:0000256" key="5">
    <source>
        <dbReference type="ARBA" id="ARBA00022989"/>
    </source>
</evidence>
<keyword evidence="4 7" id="KW-0812">Transmembrane</keyword>
<dbReference type="PANTHER" id="PTHR30012:SF0">
    <property type="entry name" value="TYPE II SECRETION SYSTEM PROTEIN F-RELATED"/>
    <property type="match status" value="1"/>
</dbReference>
<keyword evidence="5 7" id="KW-1133">Transmembrane helix</keyword>
<dbReference type="GO" id="GO:0005886">
    <property type="term" value="C:plasma membrane"/>
    <property type="evidence" value="ECO:0007669"/>
    <property type="project" value="UniProtKB-SubCell"/>
</dbReference>
<dbReference type="Gene3D" id="1.20.81.30">
    <property type="entry name" value="Type II secretion system (T2SS), domain F"/>
    <property type="match status" value="2"/>
</dbReference>
<evidence type="ECO:0000256" key="4">
    <source>
        <dbReference type="ARBA" id="ARBA00022692"/>
    </source>
</evidence>
<dbReference type="NCBIfam" id="NF041012">
    <property type="entry name" value="T4P_ComGB"/>
    <property type="match status" value="1"/>
</dbReference>
<evidence type="ECO:0000313" key="9">
    <source>
        <dbReference type="EMBL" id="RTQ89528.1"/>
    </source>
</evidence>